<evidence type="ECO:0000313" key="2">
    <source>
        <dbReference type="Proteomes" id="UP000198951"/>
    </source>
</evidence>
<dbReference type="EMBL" id="FNRD01000012">
    <property type="protein sequence ID" value="SEA93482.1"/>
    <property type="molecule type" value="Genomic_DNA"/>
</dbReference>
<reference evidence="2" key="1">
    <citation type="submission" date="2016-10" db="EMBL/GenBank/DDBJ databases">
        <authorList>
            <person name="Varghese N."/>
            <person name="Submissions S."/>
        </authorList>
    </citation>
    <scope>NUCLEOTIDE SEQUENCE [LARGE SCALE GENOMIC DNA]</scope>
    <source>
        <strain evidence="2">DSM 22376</strain>
    </source>
</reference>
<sequence length="31" mass="3752">MIKYSLYTTFTFFLILVQGKSFGKREKKKTF</sequence>
<name>A0A1H4FAI4_9FLAO</name>
<keyword evidence="2" id="KW-1185">Reference proteome</keyword>
<evidence type="ECO:0000313" key="1">
    <source>
        <dbReference type="EMBL" id="SEA93482.1"/>
    </source>
</evidence>
<protein>
    <submittedName>
        <fullName evidence="1">Uncharacterized protein</fullName>
    </submittedName>
</protein>
<accession>A0A1H4FAI4</accession>
<dbReference type="AlphaFoldDB" id="A0A1H4FAI4"/>
<organism evidence="1 2">
    <name type="scientific">Flavobacterium gillisiae</name>
    <dbReference type="NCBI Taxonomy" id="150146"/>
    <lineage>
        <taxon>Bacteria</taxon>
        <taxon>Pseudomonadati</taxon>
        <taxon>Bacteroidota</taxon>
        <taxon>Flavobacteriia</taxon>
        <taxon>Flavobacteriales</taxon>
        <taxon>Flavobacteriaceae</taxon>
        <taxon>Flavobacterium</taxon>
    </lineage>
</organism>
<dbReference type="Proteomes" id="UP000198951">
    <property type="component" value="Unassembled WGS sequence"/>
</dbReference>
<gene>
    <name evidence="1" type="ORF">SAMN05443667_11277</name>
</gene>
<proteinExistence type="predicted"/>